<reference evidence="1" key="2">
    <citation type="journal article" date="2015" name="Data Brief">
        <title>Shoot transcriptome of the giant reed, Arundo donax.</title>
        <authorList>
            <person name="Barrero R.A."/>
            <person name="Guerrero F.D."/>
            <person name="Moolhuijzen P."/>
            <person name="Goolsby J.A."/>
            <person name="Tidwell J."/>
            <person name="Bellgard S.E."/>
            <person name="Bellgard M.I."/>
        </authorList>
    </citation>
    <scope>NUCLEOTIDE SEQUENCE</scope>
    <source>
        <tissue evidence="1">Shoot tissue taken approximately 20 cm above the soil surface</tissue>
    </source>
</reference>
<organism evidence="1">
    <name type="scientific">Arundo donax</name>
    <name type="common">Giant reed</name>
    <name type="synonym">Donax arundinaceus</name>
    <dbReference type="NCBI Taxonomy" id="35708"/>
    <lineage>
        <taxon>Eukaryota</taxon>
        <taxon>Viridiplantae</taxon>
        <taxon>Streptophyta</taxon>
        <taxon>Embryophyta</taxon>
        <taxon>Tracheophyta</taxon>
        <taxon>Spermatophyta</taxon>
        <taxon>Magnoliopsida</taxon>
        <taxon>Liliopsida</taxon>
        <taxon>Poales</taxon>
        <taxon>Poaceae</taxon>
        <taxon>PACMAD clade</taxon>
        <taxon>Arundinoideae</taxon>
        <taxon>Arundineae</taxon>
        <taxon>Arundo</taxon>
    </lineage>
</organism>
<accession>A0A0A9DW10</accession>
<protein>
    <submittedName>
        <fullName evidence="1">Uncharacterized protein</fullName>
    </submittedName>
</protein>
<dbReference type="AlphaFoldDB" id="A0A0A9DW10"/>
<sequence length="51" mass="5556">MRSKELICCPKLGLVSQANIAEDPISRSSSSKGANCWSIWKVENQGCPCET</sequence>
<dbReference type="EMBL" id="GBRH01205156">
    <property type="protein sequence ID" value="JAD92739.1"/>
    <property type="molecule type" value="Transcribed_RNA"/>
</dbReference>
<proteinExistence type="predicted"/>
<evidence type="ECO:0000313" key="1">
    <source>
        <dbReference type="EMBL" id="JAD92739.1"/>
    </source>
</evidence>
<name>A0A0A9DW10_ARUDO</name>
<reference evidence="1" key="1">
    <citation type="submission" date="2014-09" db="EMBL/GenBank/DDBJ databases">
        <authorList>
            <person name="Magalhaes I.L.F."/>
            <person name="Oliveira U."/>
            <person name="Santos F.R."/>
            <person name="Vidigal T.H.D.A."/>
            <person name="Brescovit A.D."/>
            <person name="Santos A.J."/>
        </authorList>
    </citation>
    <scope>NUCLEOTIDE SEQUENCE</scope>
    <source>
        <tissue evidence="1">Shoot tissue taken approximately 20 cm above the soil surface</tissue>
    </source>
</reference>